<dbReference type="EMBL" id="CP036267">
    <property type="protein sequence ID" value="QDT31977.1"/>
    <property type="molecule type" value="Genomic_DNA"/>
</dbReference>
<reference evidence="2 3" key="1">
    <citation type="submission" date="2019-02" db="EMBL/GenBank/DDBJ databases">
        <title>Deep-cultivation of Planctomycetes and their phenomic and genomic characterization uncovers novel biology.</title>
        <authorList>
            <person name="Wiegand S."/>
            <person name="Jogler M."/>
            <person name="Boedeker C."/>
            <person name="Pinto D."/>
            <person name="Vollmers J."/>
            <person name="Rivas-Marin E."/>
            <person name="Kohn T."/>
            <person name="Peeters S.H."/>
            <person name="Heuer A."/>
            <person name="Rast P."/>
            <person name="Oberbeckmann S."/>
            <person name="Bunk B."/>
            <person name="Jeske O."/>
            <person name="Meyerdierks A."/>
            <person name="Storesund J.E."/>
            <person name="Kallscheuer N."/>
            <person name="Luecker S."/>
            <person name="Lage O.M."/>
            <person name="Pohl T."/>
            <person name="Merkel B.J."/>
            <person name="Hornburger P."/>
            <person name="Mueller R.-W."/>
            <person name="Bruemmer F."/>
            <person name="Labrenz M."/>
            <person name="Spormann A.M."/>
            <person name="Op den Camp H."/>
            <person name="Overmann J."/>
            <person name="Amann R."/>
            <person name="Jetten M.S.M."/>
            <person name="Mascher T."/>
            <person name="Medema M.H."/>
            <person name="Devos D.P."/>
            <person name="Kaster A.-K."/>
            <person name="Ovreas L."/>
            <person name="Rohde M."/>
            <person name="Galperin M.Y."/>
            <person name="Jogler C."/>
        </authorList>
    </citation>
    <scope>NUCLEOTIDE SEQUENCE [LARGE SCALE GENOMIC DNA]</scope>
    <source>
        <strain evidence="2 3">Mal48</strain>
    </source>
</reference>
<dbReference type="Pfam" id="PF12966">
    <property type="entry name" value="AtpR"/>
    <property type="match status" value="1"/>
</dbReference>
<accession>A0A517QKA8</accession>
<keyword evidence="1" id="KW-0812">Transmembrane</keyword>
<keyword evidence="1" id="KW-0472">Membrane</keyword>
<dbReference type="InterPro" id="IPR017581">
    <property type="entry name" value="AtpR-like"/>
</dbReference>
<sequence length="100" mass="11324">MQSSILELMLSLLAGGLLGLLFYGSLWLTIRQLPRTKQPALLFLGSFLVRMSITLFGFWIVMAGQWERALACLFGFVISRILMTLWLQPRSQHAPAEVIK</sequence>
<name>A0A517QKA8_9PLAN</name>
<evidence type="ECO:0000313" key="3">
    <source>
        <dbReference type="Proteomes" id="UP000315724"/>
    </source>
</evidence>
<dbReference type="Proteomes" id="UP000315724">
    <property type="component" value="Chromosome"/>
</dbReference>
<keyword evidence="3" id="KW-1185">Reference proteome</keyword>
<dbReference type="AlphaFoldDB" id="A0A517QKA8"/>
<keyword evidence="1" id="KW-1133">Transmembrane helix</keyword>
<evidence type="ECO:0000313" key="2">
    <source>
        <dbReference type="EMBL" id="QDT31977.1"/>
    </source>
</evidence>
<feature type="transmembrane region" description="Helical" evidence="1">
    <location>
        <begin position="6"/>
        <end position="28"/>
    </location>
</feature>
<dbReference type="OrthoDB" id="467414at2"/>
<dbReference type="RefSeq" id="WP_145196944.1">
    <property type="nucleotide sequence ID" value="NZ_CP036267.1"/>
</dbReference>
<feature type="transmembrane region" description="Helical" evidence="1">
    <location>
        <begin position="68"/>
        <end position="87"/>
    </location>
</feature>
<protein>
    <submittedName>
        <fullName evidence="2">N-ATPase, AtpR subunit</fullName>
    </submittedName>
</protein>
<organism evidence="2 3">
    <name type="scientific">Thalassoglobus polymorphus</name>
    <dbReference type="NCBI Taxonomy" id="2527994"/>
    <lineage>
        <taxon>Bacteria</taxon>
        <taxon>Pseudomonadati</taxon>
        <taxon>Planctomycetota</taxon>
        <taxon>Planctomycetia</taxon>
        <taxon>Planctomycetales</taxon>
        <taxon>Planctomycetaceae</taxon>
        <taxon>Thalassoglobus</taxon>
    </lineage>
</organism>
<dbReference type="NCBIfam" id="TIGR03165">
    <property type="entry name" value="F1F0_chp_2"/>
    <property type="match status" value="1"/>
</dbReference>
<evidence type="ECO:0000256" key="1">
    <source>
        <dbReference type="SAM" id="Phobius"/>
    </source>
</evidence>
<feature type="transmembrane region" description="Helical" evidence="1">
    <location>
        <begin position="40"/>
        <end position="62"/>
    </location>
</feature>
<gene>
    <name evidence="2" type="ORF">Mal48_12160</name>
</gene>
<dbReference type="KEGG" id="tpol:Mal48_12160"/>
<proteinExistence type="predicted"/>